<evidence type="ECO:0000313" key="2">
    <source>
        <dbReference type="Proteomes" id="UP000539985"/>
    </source>
</evidence>
<dbReference type="AlphaFoldDB" id="A0A7Y7XIG8"/>
<proteinExistence type="predicted"/>
<protein>
    <submittedName>
        <fullName evidence="1">Uncharacterized protein</fullName>
    </submittedName>
</protein>
<dbReference type="Proteomes" id="UP000539985">
    <property type="component" value="Unassembled WGS sequence"/>
</dbReference>
<dbReference type="RefSeq" id="WP_177105762.1">
    <property type="nucleotide sequence ID" value="NZ_JACAQB010000030.1"/>
</dbReference>
<name>A0A7Y7XIG8_9PSED</name>
<reference evidence="1 2" key="1">
    <citation type="submission" date="2020-04" db="EMBL/GenBank/DDBJ databases">
        <title>Molecular characterization of pseudomonads from Agaricus bisporus reveal novel blotch 2 pathogens in Western Europe.</title>
        <authorList>
            <person name="Taparia T."/>
            <person name="Krijger M."/>
            <person name="Haynes E."/>
            <person name="Elpinstone J.G."/>
            <person name="Noble R."/>
            <person name="Van Der Wolf J."/>
        </authorList>
    </citation>
    <scope>NUCLEOTIDE SEQUENCE [LARGE SCALE GENOMIC DNA]</scope>
    <source>
        <strain evidence="1 2">H7001</strain>
    </source>
</reference>
<comment type="caution">
    <text evidence="1">The sequence shown here is derived from an EMBL/GenBank/DDBJ whole genome shotgun (WGS) entry which is preliminary data.</text>
</comment>
<sequence length="649" mass="70955">MHEMPSPKSPSDQVSDDADLHLDAPTVPAVLDPNDPEGLLPSRALGAPLAVEFMGWDFSIPGRTDRVELGFRLSGTAFLKVDEQNYPINNPIDIDFPQTLYVPVNKLTPDGLYDVSIMVYRAGFNGVESPKRQVTIDTREPNYGQIPNAIIFPVDANGVITEDYLNSHAQEVNCLVPYYPDAKEKDRAIYYWTDTSLPSDLEVEVGEQEFSALDVSSGVLRVTFTGDQIRPWGSGVRYAYYRLRDRAGNTGPRSRLSPIDVNLTPIPGTLPPPRVELTRGLLDRQQARDSVWVEIDQYAGADDTNWIAVVWDGTPLPEFPVDITRFPLKAPVDWAVLKAQGMGPLRAKVDYRVRTAPGVYTPASTDISVPVNLTIAGQDHAAAPGLINVDLELLEVWGQSPLLNVLTALDDGLDATARVTLFDDPHPFEEILLYWGRISQPVGSYTVQPGDIAGKIVSIPVPWSAIEQDKNNPTLPVYYVTSNGVNEQQSLVTEVNVLIETIQGLPAPTFPSTNPVEGYLHCCSVPRLWDGVRVAIAGNANFSAGDTVLLIWQGSKGLNGSQPIKGARGTFTKVLNDADARGGFEVLVEPYDPLIEPMIDNDSATVFYRLIKANGGIGVSEMDFVKINRTLPSGEVCGPLNDLCPPEQE</sequence>
<gene>
    <name evidence="1" type="ORF">HX882_31930</name>
</gene>
<evidence type="ECO:0000313" key="1">
    <source>
        <dbReference type="EMBL" id="NWC00494.1"/>
    </source>
</evidence>
<accession>A0A7Y7XIG8</accession>
<organism evidence="1 2">
    <name type="scientific">Pseudomonas gingeri</name>
    <dbReference type="NCBI Taxonomy" id="117681"/>
    <lineage>
        <taxon>Bacteria</taxon>
        <taxon>Pseudomonadati</taxon>
        <taxon>Pseudomonadota</taxon>
        <taxon>Gammaproteobacteria</taxon>
        <taxon>Pseudomonadales</taxon>
        <taxon>Pseudomonadaceae</taxon>
        <taxon>Pseudomonas</taxon>
    </lineage>
</organism>
<dbReference type="EMBL" id="JACAQB010000030">
    <property type="protein sequence ID" value="NWC00494.1"/>
    <property type="molecule type" value="Genomic_DNA"/>
</dbReference>